<proteinExistence type="predicted"/>
<dbReference type="GO" id="GO:0005261">
    <property type="term" value="F:monoatomic cation channel activity"/>
    <property type="evidence" value="ECO:0007669"/>
    <property type="project" value="TreeGrafter"/>
</dbReference>
<sequence length="635" mass="71186">MGLVFFECSDFVTHLTFQCGIHAQQHLSEVRLIGPDIVPANRGTHLYQWNVNIKPTISGSLLKWFLQNDKEEITADTKLITSRRLIPGTYKLEVTVSNAFGHLNTSMSFEAAVTVVALNFTFTNLFVNQTSILSVTINQYAPPTQIFIDFGDGTTYDSSLNQSFFIHEPLGNFSSTFIVRHLYSSTGVYAVYLNASNSISSFEHWTVAVVEIPISGIYLQLLSPSVVALLEEVVVKCSVEHGSNLRFEWDFGEDNDGQYTTVESFETVSVANHSYGIPDMYHVAVCVFNDYESVVVHLNTSIQAVEPIEQLHLRPRSGLHAAPLFEVKKEFSINGSIQYSTEPITFEAWVFRGSDVQFLFDFGDGTSELVPSENVWSVPCASVKHSYSAEGNYEVSVIATNLLDSMNETLDPAFYVQFLPEGLTLDKQYYIVPYSSNVSVHASVVQGTNVSFSWIVDNTRINNTDSAIVLPILQPGVYIVYVEAFNYVTDFGFKIINRPKVSAKIYVQQILQGVILCLELDGKECCDLQKIELPLDVPVKFKAKISPSTERALRFIWNVGLPDMKRTNAPFLEHRYLHAGWYEVNMTAQNHISSASSSSFQLHMIQKIANLTSIYCQGPNLVNHTITCHALYWFG</sequence>
<dbReference type="PROSITE" id="PS50093">
    <property type="entry name" value="PKD"/>
    <property type="match status" value="4"/>
</dbReference>
<keyword evidence="4" id="KW-1133">Transmembrane helix</keyword>
<dbReference type="SMART" id="SM00089">
    <property type="entry name" value="PKD"/>
    <property type="match status" value="4"/>
</dbReference>
<protein>
    <submittedName>
        <fullName evidence="7">Polycystin-1</fullName>
    </submittedName>
</protein>
<dbReference type="Proteomes" id="UP000054359">
    <property type="component" value="Unassembled WGS sequence"/>
</dbReference>
<name>A0A087TBL6_STEMI</name>
<gene>
    <name evidence="7" type="ORF">X975_07340</name>
</gene>
<dbReference type="EMBL" id="KK114460">
    <property type="protein sequence ID" value="KFM62505.1"/>
    <property type="molecule type" value="Genomic_DNA"/>
</dbReference>
<dbReference type="InterPro" id="IPR035986">
    <property type="entry name" value="PKD_dom_sf"/>
</dbReference>
<evidence type="ECO:0000256" key="3">
    <source>
        <dbReference type="ARBA" id="ARBA00022737"/>
    </source>
</evidence>
<accession>A0A087TBL6</accession>
<keyword evidence="5" id="KW-0472">Membrane</keyword>
<evidence type="ECO:0000256" key="5">
    <source>
        <dbReference type="ARBA" id="ARBA00023136"/>
    </source>
</evidence>
<feature type="domain" description="PKD" evidence="6">
    <location>
        <begin position="555"/>
        <end position="598"/>
    </location>
</feature>
<feature type="non-terminal residue" evidence="7">
    <location>
        <position position="635"/>
    </location>
</feature>
<evidence type="ECO:0000313" key="8">
    <source>
        <dbReference type="Proteomes" id="UP000054359"/>
    </source>
</evidence>
<evidence type="ECO:0000256" key="2">
    <source>
        <dbReference type="ARBA" id="ARBA00022692"/>
    </source>
</evidence>
<organism evidence="7 8">
    <name type="scientific">Stegodyphus mimosarum</name>
    <name type="common">African social velvet spider</name>
    <dbReference type="NCBI Taxonomy" id="407821"/>
    <lineage>
        <taxon>Eukaryota</taxon>
        <taxon>Metazoa</taxon>
        <taxon>Ecdysozoa</taxon>
        <taxon>Arthropoda</taxon>
        <taxon>Chelicerata</taxon>
        <taxon>Arachnida</taxon>
        <taxon>Araneae</taxon>
        <taxon>Araneomorphae</taxon>
        <taxon>Entelegynae</taxon>
        <taxon>Eresoidea</taxon>
        <taxon>Eresidae</taxon>
        <taxon>Stegodyphus</taxon>
    </lineage>
</organism>
<evidence type="ECO:0000256" key="4">
    <source>
        <dbReference type="ARBA" id="ARBA00022989"/>
    </source>
</evidence>
<dbReference type="PANTHER" id="PTHR46730:SF4">
    <property type="entry name" value="POLYCYSTIC KIDNEY DISEASE PROTEIN 1-LIKE 1"/>
    <property type="match status" value="1"/>
</dbReference>
<dbReference type="Gene3D" id="2.60.40.10">
    <property type="entry name" value="Immunoglobulins"/>
    <property type="match status" value="2"/>
</dbReference>
<dbReference type="InterPro" id="IPR013783">
    <property type="entry name" value="Ig-like_fold"/>
</dbReference>
<dbReference type="GO" id="GO:0005886">
    <property type="term" value="C:plasma membrane"/>
    <property type="evidence" value="ECO:0007669"/>
    <property type="project" value="TreeGrafter"/>
</dbReference>
<evidence type="ECO:0000313" key="7">
    <source>
        <dbReference type="EMBL" id="KFM62505.1"/>
    </source>
</evidence>
<dbReference type="Pfam" id="PF00801">
    <property type="entry name" value="PKD"/>
    <property type="match status" value="3"/>
</dbReference>
<comment type="subcellular location">
    <subcellularLocation>
        <location evidence="1">Membrane</location>
        <topology evidence="1">Multi-pass membrane protein</topology>
    </subcellularLocation>
</comment>
<dbReference type="SUPFAM" id="SSF49299">
    <property type="entry name" value="PKD domain"/>
    <property type="match status" value="4"/>
</dbReference>
<feature type="domain" description="PKD" evidence="6">
    <location>
        <begin position="242"/>
        <end position="304"/>
    </location>
</feature>
<reference evidence="7 8" key="1">
    <citation type="submission" date="2013-11" db="EMBL/GenBank/DDBJ databases">
        <title>Genome sequencing of Stegodyphus mimosarum.</title>
        <authorList>
            <person name="Bechsgaard J."/>
        </authorList>
    </citation>
    <scope>NUCLEOTIDE SEQUENCE [LARGE SCALE GENOMIC DNA]</scope>
</reference>
<dbReference type="OMA" id="DKQYYIV"/>
<keyword evidence="2" id="KW-0812">Transmembrane</keyword>
<dbReference type="GO" id="GO:0006816">
    <property type="term" value="P:calcium ion transport"/>
    <property type="evidence" value="ECO:0007669"/>
    <property type="project" value="TreeGrafter"/>
</dbReference>
<dbReference type="InterPro" id="IPR000601">
    <property type="entry name" value="PKD_dom"/>
</dbReference>
<keyword evidence="3" id="KW-0677">Repeat</keyword>
<dbReference type="PANTHER" id="PTHR46730">
    <property type="entry name" value="POLYCYSTIN-1"/>
    <property type="match status" value="1"/>
</dbReference>
<feature type="domain" description="PKD" evidence="6">
    <location>
        <begin position="149"/>
        <end position="209"/>
    </location>
</feature>
<evidence type="ECO:0000256" key="1">
    <source>
        <dbReference type="ARBA" id="ARBA00004141"/>
    </source>
</evidence>
<dbReference type="STRING" id="407821.A0A087TBL6"/>
<feature type="domain" description="PKD" evidence="6">
    <location>
        <begin position="353"/>
        <end position="401"/>
    </location>
</feature>
<evidence type="ECO:0000259" key="6">
    <source>
        <dbReference type="PROSITE" id="PS50093"/>
    </source>
</evidence>
<dbReference type="AlphaFoldDB" id="A0A087TBL6"/>
<keyword evidence="8" id="KW-1185">Reference proteome</keyword>
<dbReference type="InterPro" id="IPR022409">
    <property type="entry name" value="PKD/Chitinase_dom"/>
</dbReference>
<dbReference type="OrthoDB" id="5322100at2759"/>
<dbReference type="CDD" id="cd00146">
    <property type="entry name" value="PKD"/>
    <property type="match status" value="2"/>
</dbReference>